<accession>W6MDJ2</accession>
<reference evidence="2" key="2">
    <citation type="submission" date="2014-03" db="EMBL/GenBank/DDBJ databases">
        <title>Candidatus Competibacter-lineage genomes retrieved from metagenomes reveal functional metabolic diversity.</title>
        <authorList>
            <person name="McIlroy S.J."/>
            <person name="Albertsen M."/>
            <person name="Andresen E.K."/>
            <person name="Saunders A.M."/>
            <person name="Kristiansen R."/>
            <person name="Stokholm-Bjerregaard M."/>
            <person name="Nielsen K.L."/>
            <person name="Nielsen P.H."/>
        </authorList>
    </citation>
    <scope>NUCLEOTIDE SEQUENCE</scope>
    <source>
        <strain evidence="2">Run_A_D11</strain>
    </source>
</reference>
<dbReference type="Proteomes" id="UP000035760">
    <property type="component" value="Unassembled WGS sequence"/>
</dbReference>
<evidence type="ECO:0000313" key="2">
    <source>
        <dbReference type="EMBL" id="CDI02958.1"/>
    </source>
</evidence>
<name>W6MDJ2_9GAMM</name>
<protein>
    <submittedName>
        <fullName evidence="2">Uncharacterized protein</fullName>
    </submittedName>
</protein>
<gene>
    <name evidence="2" type="ORF">BN873_360052</name>
</gene>
<evidence type="ECO:0000256" key="1">
    <source>
        <dbReference type="SAM" id="Phobius"/>
    </source>
</evidence>
<evidence type="ECO:0000313" key="3">
    <source>
        <dbReference type="Proteomes" id="UP000035760"/>
    </source>
</evidence>
<keyword evidence="3" id="KW-1185">Reference proteome</keyword>
<dbReference type="AlphaFoldDB" id="W6MDJ2"/>
<dbReference type="EMBL" id="CBTJ020000043">
    <property type="protein sequence ID" value="CDI02958.1"/>
    <property type="molecule type" value="Genomic_DNA"/>
</dbReference>
<keyword evidence="1" id="KW-1133">Transmembrane helix</keyword>
<reference evidence="2" key="1">
    <citation type="submission" date="2013-07" db="EMBL/GenBank/DDBJ databases">
        <authorList>
            <person name="McIlroy S."/>
        </authorList>
    </citation>
    <scope>NUCLEOTIDE SEQUENCE [LARGE SCALE GENOMIC DNA]</scope>
    <source>
        <strain evidence="2">Run_A_D11</strain>
    </source>
</reference>
<comment type="caution">
    <text evidence="2">The sequence shown here is derived from an EMBL/GenBank/DDBJ whole genome shotgun (WGS) entry which is preliminary data.</text>
</comment>
<keyword evidence="1" id="KW-0472">Membrane</keyword>
<keyword evidence="1" id="KW-0812">Transmembrane</keyword>
<proteinExistence type="predicted"/>
<sequence>MSWSLAFFPDVFAVAPVLVAVALVPVVEMVVMEGVSDCG</sequence>
<dbReference type="STRING" id="1400863.BN873_360052"/>
<organism evidence="2 3">
    <name type="scientific">Candidatus Competibacter denitrificans Run_A_D11</name>
    <dbReference type="NCBI Taxonomy" id="1400863"/>
    <lineage>
        <taxon>Bacteria</taxon>
        <taxon>Pseudomonadati</taxon>
        <taxon>Pseudomonadota</taxon>
        <taxon>Gammaproteobacteria</taxon>
        <taxon>Candidatus Competibacteraceae</taxon>
        <taxon>Candidatus Competibacter</taxon>
    </lineage>
</organism>
<feature type="transmembrane region" description="Helical" evidence="1">
    <location>
        <begin position="6"/>
        <end position="27"/>
    </location>
</feature>